<proteinExistence type="predicted"/>
<comment type="caution">
    <text evidence="2">The sequence shown here is derived from an EMBL/GenBank/DDBJ whole genome shotgun (WGS) entry which is preliminary data.</text>
</comment>
<protein>
    <submittedName>
        <fullName evidence="2">Uncharacterized protein</fullName>
    </submittedName>
</protein>
<feature type="region of interest" description="Disordered" evidence="1">
    <location>
        <begin position="56"/>
        <end position="76"/>
    </location>
</feature>
<accession>A0A9N7VH82</accession>
<dbReference type="AlphaFoldDB" id="A0A9N7VH82"/>
<organism evidence="2 3">
    <name type="scientific">Pleuronectes platessa</name>
    <name type="common">European plaice</name>
    <dbReference type="NCBI Taxonomy" id="8262"/>
    <lineage>
        <taxon>Eukaryota</taxon>
        <taxon>Metazoa</taxon>
        <taxon>Chordata</taxon>
        <taxon>Craniata</taxon>
        <taxon>Vertebrata</taxon>
        <taxon>Euteleostomi</taxon>
        <taxon>Actinopterygii</taxon>
        <taxon>Neopterygii</taxon>
        <taxon>Teleostei</taxon>
        <taxon>Neoteleostei</taxon>
        <taxon>Acanthomorphata</taxon>
        <taxon>Carangaria</taxon>
        <taxon>Pleuronectiformes</taxon>
        <taxon>Pleuronectoidei</taxon>
        <taxon>Pleuronectidae</taxon>
        <taxon>Pleuronectes</taxon>
    </lineage>
</organism>
<name>A0A9N7VH82_PLEPL</name>
<dbReference type="Proteomes" id="UP001153269">
    <property type="component" value="Unassembled WGS sequence"/>
</dbReference>
<gene>
    <name evidence="2" type="ORF">PLEPLA_LOCUS40487</name>
</gene>
<keyword evidence="3" id="KW-1185">Reference proteome</keyword>
<evidence type="ECO:0000256" key="1">
    <source>
        <dbReference type="SAM" id="MobiDB-lite"/>
    </source>
</evidence>
<evidence type="ECO:0000313" key="2">
    <source>
        <dbReference type="EMBL" id="CAB1452737.1"/>
    </source>
</evidence>
<dbReference type="EMBL" id="CADEAL010004141">
    <property type="protein sequence ID" value="CAB1452737.1"/>
    <property type="molecule type" value="Genomic_DNA"/>
</dbReference>
<sequence>MADSHDLSSPYSSSILAIFYSSIHILRFLPLPLPTLDEGGDVCRLPLSGLGLAKAQGRDRAGMPSDGAQAWAPDQA</sequence>
<evidence type="ECO:0000313" key="3">
    <source>
        <dbReference type="Proteomes" id="UP001153269"/>
    </source>
</evidence>
<reference evidence="2" key="1">
    <citation type="submission" date="2020-03" db="EMBL/GenBank/DDBJ databases">
        <authorList>
            <person name="Weist P."/>
        </authorList>
    </citation>
    <scope>NUCLEOTIDE SEQUENCE</scope>
</reference>